<keyword evidence="3" id="KW-1185">Reference proteome</keyword>
<proteinExistence type="predicted"/>
<accession>A0A1X7N532</accession>
<dbReference type="Proteomes" id="UP000193969">
    <property type="component" value="Unassembled WGS sequence"/>
</dbReference>
<evidence type="ECO:0000313" key="1">
    <source>
        <dbReference type="EMBL" id="RNI13229.1"/>
    </source>
</evidence>
<dbReference type="EMBL" id="RJJH01000001">
    <property type="protein sequence ID" value="RNI13229.1"/>
    <property type="molecule type" value="Genomic_DNA"/>
</dbReference>
<dbReference type="AlphaFoldDB" id="A0A1X7N532"/>
<name>A0A1X7N532_9EURY</name>
<sequence>MKKYRYRKKCRTKNIKSLIDLNWGKWGPYGYAGLKAKNGISVGYSFGTRGQFGYASYNKRRKQLRLKYNMDSGLISPRIKHELLRNKKRTRK</sequence>
<dbReference type="RefSeq" id="WP_072359163.1">
    <property type="nucleotide sequence ID" value="NZ_FXBN01000001.1"/>
</dbReference>
<evidence type="ECO:0000313" key="4">
    <source>
        <dbReference type="Proteomes" id="UP000278252"/>
    </source>
</evidence>
<gene>
    <name evidence="1" type="ORF">EFE41_01190</name>
    <name evidence="2" type="ORF">SAMN06264941_0587</name>
</gene>
<reference evidence="1 4" key="3">
    <citation type="submission" date="2018-10" db="EMBL/GenBank/DDBJ databases">
        <title>Cultivation of a novel Methanohalophilus strain from Kebrit Deep of the Red Sea and a genomic comparison of members of the genus Methanohalophilus.</title>
        <authorList>
            <person name="Guan Y."/>
            <person name="Ngugi D.K."/>
            <person name="Stingl U."/>
        </authorList>
    </citation>
    <scope>NUCLEOTIDE SEQUENCE [LARGE SCALE GENOMIC DNA]</scope>
    <source>
        <strain evidence="1 4">DSM 7471</strain>
    </source>
</reference>
<evidence type="ECO:0000313" key="3">
    <source>
        <dbReference type="Proteomes" id="UP000193969"/>
    </source>
</evidence>
<reference evidence="3" key="1">
    <citation type="submission" date="2017-04" db="EMBL/GenBank/DDBJ databases">
        <authorList>
            <person name="Varghese N."/>
            <person name="Submissions S."/>
        </authorList>
    </citation>
    <scope>NUCLEOTIDE SEQUENCE [LARGE SCALE GENOMIC DNA]</scope>
    <source>
        <strain evidence="3">FDF-1</strain>
    </source>
</reference>
<dbReference type="EMBL" id="FXBN01000001">
    <property type="protein sequence ID" value="SMH32487.1"/>
    <property type="molecule type" value="Genomic_DNA"/>
</dbReference>
<dbReference type="Proteomes" id="UP000278252">
    <property type="component" value="Unassembled WGS sequence"/>
</dbReference>
<protein>
    <submittedName>
        <fullName evidence="2">Uncharacterized protein</fullName>
    </submittedName>
</protein>
<reference evidence="2" key="2">
    <citation type="submission" date="2017-04" db="EMBL/GenBank/DDBJ databases">
        <authorList>
            <person name="Afonso C.L."/>
            <person name="Miller P.J."/>
            <person name="Scott M.A."/>
            <person name="Spackman E."/>
            <person name="Goraichik I."/>
            <person name="Dimitrov K.M."/>
            <person name="Suarez D.L."/>
            <person name="Swayne D.E."/>
        </authorList>
    </citation>
    <scope>NUCLEOTIDE SEQUENCE [LARGE SCALE GENOMIC DNA]</scope>
    <source>
        <strain evidence="2">FDF-1</strain>
    </source>
</reference>
<dbReference type="OrthoDB" id="377537at2157"/>
<organism evidence="2 3">
    <name type="scientific">Methanohalophilus portucalensis FDF-1</name>
    <dbReference type="NCBI Taxonomy" id="523843"/>
    <lineage>
        <taxon>Archaea</taxon>
        <taxon>Methanobacteriati</taxon>
        <taxon>Methanobacteriota</taxon>
        <taxon>Stenosarchaea group</taxon>
        <taxon>Methanomicrobia</taxon>
        <taxon>Methanosarcinales</taxon>
        <taxon>Methanosarcinaceae</taxon>
        <taxon>Methanohalophilus</taxon>
    </lineage>
</organism>
<evidence type="ECO:0000313" key="2">
    <source>
        <dbReference type="EMBL" id="SMH32487.1"/>
    </source>
</evidence>